<dbReference type="KEGG" id="pseg:D3H65_15660"/>
<evidence type="ECO:0000313" key="1">
    <source>
        <dbReference type="EMBL" id="AXY75331.1"/>
    </source>
</evidence>
<name>A0A3B7MYF6_9BACT</name>
<reference evidence="1 2" key="1">
    <citation type="submission" date="2018-09" db="EMBL/GenBank/DDBJ databases">
        <title>Genome sequencing of strain 6GH32-13.</title>
        <authorList>
            <person name="Weon H.-Y."/>
            <person name="Heo J."/>
            <person name="Kwon S.-W."/>
        </authorList>
    </citation>
    <scope>NUCLEOTIDE SEQUENCE [LARGE SCALE GENOMIC DNA]</scope>
    <source>
        <strain evidence="1 2">5GH32-13</strain>
    </source>
</reference>
<dbReference type="SUPFAM" id="SSF46785">
    <property type="entry name" value="Winged helix' DNA-binding domain"/>
    <property type="match status" value="1"/>
</dbReference>
<keyword evidence="2" id="KW-1185">Reference proteome</keyword>
<dbReference type="Gene3D" id="1.10.10.10">
    <property type="entry name" value="Winged helix-like DNA-binding domain superfamily/Winged helix DNA-binding domain"/>
    <property type="match status" value="1"/>
</dbReference>
<proteinExistence type="predicted"/>
<accession>A0A3B7MYF6</accession>
<dbReference type="InterPro" id="IPR036388">
    <property type="entry name" value="WH-like_DNA-bd_sf"/>
</dbReference>
<dbReference type="Proteomes" id="UP000263900">
    <property type="component" value="Chromosome"/>
</dbReference>
<evidence type="ECO:0000313" key="2">
    <source>
        <dbReference type="Proteomes" id="UP000263900"/>
    </source>
</evidence>
<protein>
    <submittedName>
        <fullName evidence="1">LysR family transcriptional regulator</fullName>
    </submittedName>
</protein>
<organism evidence="1 2">
    <name type="scientific">Paraflavitalea soli</name>
    <dbReference type="NCBI Taxonomy" id="2315862"/>
    <lineage>
        <taxon>Bacteria</taxon>
        <taxon>Pseudomonadati</taxon>
        <taxon>Bacteroidota</taxon>
        <taxon>Chitinophagia</taxon>
        <taxon>Chitinophagales</taxon>
        <taxon>Chitinophagaceae</taxon>
        <taxon>Paraflavitalea</taxon>
    </lineage>
</organism>
<dbReference type="RefSeq" id="WP_119051212.1">
    <property type="nucleotide sequence ID" value="NZ_CP032157.1"/>
</dbReference>
<dbReference type="EMBL" id="CP032157">
    <property type="protein sequence ID" value="AXY75331.1"/>
    <property type="molecule type" value="Genomic_DNA"/>
</dbReference>
<dbReference type="OrthoDB" id="9805928at2"/>
<dbReference type="AlphaFoldDB" id="A0A3B7MYF6"/>
<dbReference type="InterPro" id="IPR051815">
    <property type="entry name" value="Molybdate_resp_trans_reg"/>
</dbReference>
<dbReference type="PANTHER" id="PTHR30432:SF1">
    <property type="entry name" value="DNA-BINDING TRANSCRIPTIONAL DUAL REGULATOR MODE"/>
    <property type="match status" value="1"/>
</dbReference>
<dbReference type="InterPro" id="IPR036390">
    <property type="entry name" value="WH_DNA-bd_sf"/>
</dbReference>
<sequence>MKKPIKALLKKGHYKVSGSLWIEGNGTRFWGPGPVELLEHIETTGSINQAAKQMGMSYKKAWEIVNRLNTMTTSPVVITATGGEKGGGSSISAEAKEMIAYHHQLRERFQAFLEQETKALGDQQMHATKR</sequence>
<gene>
    <name evidence="1" type="ORF">D3H65_15660</name>
</gene>
<dbReference type="PANTHER" id="PTHR30432">
    <property type="entry name" value="TRANSCRIPTIONAL REGULATOR MODE"/>
    <property type="match status" value="1"/>
</dbReference>